<proteinExistence type="inferred from homology"/>
<dbReference type="PANTHER" id="PTHR11014:SF63">
    <property type="entry name" value="METALLOPEPTIDASE, PUTATIVE (AFU_ORTHOLOGUE AFUA_6G09600)-RELATED"/>
    <property type="match status" value="1"/>
</dbReference>
<dbReference type="Gene3D" id="3.30.70.360">
    <property type="match status" value="1"/>
</dbReference>
<dbReference type="Gene3D" id="3.40.630.10">
    <property type="entry name" value="Zn peptidases"/>
    <property type="match status" value="1"/>
</dbReference>
<dbReference type="KEGG" id="srn:A4G23_03560"/>
<dbReference type="EMBL" id="CP017316">
    <property type="protein sequence ID" value="AOT60685.1"/>
    <property type="molecule type" value="Genomic_DNA"/>
</dbReference>
<feature type="binding site" evidence="3">
    <location>
        <position position="118"/>
    </location>
    <ligand>
        <name>Mn(2+)</name>
        <dbReference type="ChEBI" id="CHEBI:29035"/>
        <label>2</label>
    </ligand>
</feature>
<dbReference type="NCBIfam" id="TIGR01891">
    <property type="entry name" value="amidohydrolases"/>
    <property type="match status" value="1"/>
</dbReference>
<evidence type="ECO:0000313" key="6">
    <source>
        <dbReference type="Proteomes" id="UP000095349"/>
    </source>
</evidence>
<feature type="binding site" evidence="3">
    <location>
        <position position="378"/>
    </location>
    <ligand>
        <name>Mn(2+)</name>
        <dbReference type="ChEBI" id="CHEBI:29035"/>
        <label>2</label>
    </ligand>
</feature>
<dbReference type="Pfam" id="PF07687">
    <property type="entry name" value="M20_dimer"/>
    <property type="match status" value="1"/>
</dbReference>
<dbReference type="PROSITE" id="PS50007">
    <property type="entry name" value="PIPLC_X_DOMAIN"/>
    <property type="match status" value="1"/>
</dbReference>
<evidence type="ECO:0000313" key="5">
    <source>
        <dbReference type="EMBL" id="AOT60685.1"/>
    </source>
</evidence>
<comment type="cofactor">
    <cofactor evidence="3">
        <name>Mn(2+)</name>
        <dbReference type="ChEBI" id="CHEBI:29035"/>
    </cofactor>
    <text evidence="3">The Mn(2+) ion enhances activity.</text>
</comment>
<accession>A0A1D8G5F1</accession>
<dbReference type="SUPFAM" id="SSF53187">
    <property type="entry name" value="Zn-dependent exopeptidases"/>
    <property type="match status" value="1"/>
</dbReference>
<feature type="binding site" evidence="3">
    <location>
        <position position="116"/>
    </location>
    <ligand>
        <name>Mn(2+)</name>
        <dbReference type="ChEBI" id="CHEBI:29035"/>
        <label>2</label>
    </ligand>
</feature>
<feature type="binding site" evidence="3">
    <location>
        <position position="179"/>
    </location>
    <ligand>
        <name>Mn(2+)</name>
        <dbReference type="ChEBI" id="CHEBI:29035"/>
        <label>2</label>
    </ligand>
</feature>
<dbReference type="AlphaFoldDB" id="A0A1D8G5F1"/>
<sequence>MSREPEADVPDESSLPGVLPEALFTELVAFRRDLHMHPELGNQEFRTTAALKARLEAAGLHPRVLPAGTGLICDIGTWDGHRPMLALRADIDALPIPDTKADCPYRSTVPDRAHACGHDVHTTVVLGAGLVLADLHRQGLLPRPVRLLFQPAEEVLPGGAVDAVAAGVLDGVGRIIAVHCDPRVDAGRIGLRVGPITSACDRLEVTLDGPGGHTARPHLTTDMVTAAARVATDVPAVLARRIDARSGLVLTWGRIEAGHAPNVIPQHAELGGTVRCLDIDAWRGAPDQVYAAIDEVATLHGAKSQINYVRGVPPVVNDEVVTGLLRESMERRRGPYSVEDTEQSLGGEDFSWYLEHVPGAMARLGVRNPSDTTHLDLHRGNFDVDESAIKVGVELFTAAALIDAGGA</sequence>
<keyword evidence="6" id="KW-1185">Reference proteome</keyword>
<name>A0A1D8G5F1_9ACTN</name>
<dbReference type="FunFam" id="3.30.70.360:FF:000014">
    <property type="entry name" value="N-acyl-L-amino acid amidohydrolase"/>
    <property type="match status" value="1"/>
</dbReference>
<dbReference type="InterPro" id="IPR011650">
    <property type="entry name" value="Peptidase_M20_dimer"/>
</dbReference>
<comment type="similarity">
    <text evidence="1">Belongs to the peptidase M20 family.</text>
</comment>
<dbReference type="STRING" id="285473.A4G23_03560"/>
<dbReference type="GO" id="GO:0046872">
    <property type="term" value="F:metal ion binding"/>
    <property type="evidence" value="ECO:0007669"/>
    <property type="project" value="UniProtKB-KW"/>
</dbReference>
<dbReference type="InterPro" id="IPR017439">
    <property type="entry name" value="Amidohydrolase"/>
</dbReference>
<evidence type="ECO:0000259" key="4">
    <source>
        <dbReference type="Pfam" id="PF07687"/>
    </source>
</evidence>
<organism evidence="5 6">
    <name type="scientific">Streptomyces rubrolavendulae</name>
    <dbReference type="NCBI Taxonomy" id="285473"/>
    <lineage>
        <taxon>Bacteria</taxon>
        <taxon>Bacillati</taxon>
        <taxon>Actinomycetota</taxon>
        <taxon>Actinomycetes</taxon>
        <taxon>Kitasatosporales</taxon>
        <taxon>Streptomycetaceae</taxon>
        <taxon>Streptomyces</taxon>
    </lineage>
</organism>
<protein>
    <submittedName>
        <fullName evidence="5">Putative hydrolase YxeP</fullName>
        <ecNumber evidence="5">3.-.-.-</ecNumber>
    </submittedName>
</protein>
<keyword evidence="2 5" id="KW-0378">Hydrolase</keyword>
<reference evidence="5 6" key="1">
    <citation type="submission" date="2016-09" db="EMBL/GenBank/DDBJ databases">
        <title>Streptomyces rubrolavendulae MJM4426 Genome sequencing and assembly.</title>
        <authorList>
            <person name="Kim J.-G."/>
        </authorList>
    </citation>
    <scope>NUCLEOTIDE SEQUENCE [LARGE SCALE GENOMIC DNA]</scope>
    <source>
        <strain evidence="5 6">MJM4426</strain>
    </source>
</reference>
<evidence type="ECO:0000256" key="1">
    <source>
        <dbReference type="ARBA" id="ARBA00006153"/>
    </source>
</evidence>
<dbReference type="PATRIC" id="fig|285473.5.peg.3730"/>
<dbReference type="EC" id="3.-.-.-" evidence="5"/>
<dbReference type="InterPro" id="IPR002933">
    <property type="entry name" value="Peptidase_M20"/>
</dbReference>
<dbReference type="Pfam" id="PF01546">
    <property type="entry name" value="Peptidase_M20"/>
    <property type="match status" value="1"/>
</dbReference>
<dbReference type="GeneID" id="91405097"/>
<feature type="domain" description="Peptidase M20 dimerisation" evidence="4">
    <location>
        <begin position="203"/>
        <end position="294"/>
    </location>
</feature>
<gene>
    <name evidence="5" type="primary">yxeP_1</name>
    <name evidence="5" type="ORF">A4G23_03560</name>
</gene>
<feature type="binding site" evidence="3">
    <location>
        <position position="154"/>
    </location>
    <ligand>
        <name>Mn(2+)</name>
        <dbReference type="ChEBI" id="CHEBI:29035"/>
        <label>2</label>
    </ligand>
</feature>
<dbReference type="CDD" id="cd08014">
    <property type="entry name" value="M20_Acy1-like"/>
    <property type="match status" value="1"/>
</dbReference>
<evidence type="ECO:0000256" key="2">
    <source>
        <dbReference type="ARBA" id="ARBA00022801"/>
    </source>
</evidence>
<evidence type="ECO:0000256" key="3">
    <source>
        <dbReference type="PIRSR" id="PIRSR005962-1"/>
    </source>
</evidence>
<dbReference type="RefSeq" id="WP_031133208.1">
    <property type="nucleotide sequence ID" value="NZ_CP017316.1"/>
</dbReference>
<dbReference type="Proteomes" id="UP000095349">
    <property type="component" value="Chromosome"/>
</dbReference>
<keyword evidence="3" id="KW-0464">Manganese</keyword>
<keyword evidence="3" id="KW-0479">Metal-binding</keyword>
<dbReference type="InterPro" id="IPR036264">
    <property type="entry name" value="Bact_exopeptidase_dim_dom"/>
</dbReference>
<dbReference type="GO" id="GO:0016787">
    <property type="term" value="F:hydrolase activity"/>
    <property type="evidence" value="ECO:0007669"/>
    <property type="project" value="UniProtKB-KW"/>
</dbReference>
<dbReference type="SUPFAM" id="SSF55031">
    <property type="entry name" value="Bacterial exopeptidase dimerisation domain"/>
    <property type="match status" value="1"/>
</dbReference>
<dbReference type="PIRSF" id="PIRSF005962">
    <property type="entry name" value="Pept_M20D_amidohydro"/>
    <property type="match status" value="1"/>
</dbReference>
<dbReference type="OrthoDB" id="9777385at2"/>
<dbReference type="PANTHER" id="PTHR11014">
    <property type="entry name" value="PEPTIDASE M20 FAMILY MEMBER"/>
    <property type="match status" value="1"/>
</dbReference>